<keyword evidence="2" id="KW-1185">Reference proteome</keyword>
<reference evidence="2" key="1">
    <citation type="journal article" date="2021" name="BMC Genomics">
        <title>Chromosome-level genome assembly and manually-curated proteome of model necrotroph Parastagonospora nodorum Sn15 reveals a genome-wide trove of candidate effector homologs, and redundancy of virulence-related functions within an accessory chromosome.</title>
        <authorList>
            <person name="Bertazzoni S."/>
            <person name="Jones D.A.B."/>
            <person name="Phan H.T."/>
            <person name="Tan K.-C."/>
            <person name="Hane J.K."/>
        </authorList>
    </citation>
    <scope>NUCLEOTIDE SEQUENCE [LARGE SCALE GENOMIC DNA]</scope>
    <source>
        <strain evidence="2">SN15 / ATCC MYA-4574 / FGSC 10173)</strain>
    </source>
</reference>
<evidence type="ECO:0000313" key="2">
    <source>
        <dbReference type="Proteomes" id="UP000663193"/>
    </source>
</evidence>
<proteinExistence type="predicted"/>
<dbReference type="VEuPathDB" id="FungiDB:JI435_420050"/>
<dbReference type="Proteomes" id="UP000663193">
    <property type="component" value="Chromosome 15"/>
</dbReference>
<organism evidence="1 2">
    <name type="scientific">Phaeosphaeria nodorum (strain SN15 / ATCC MYA-4574 / FGSC 10173)</name>
    <name type="common">Glume blotch fungus</name>
    <name type="synonym">Parastagonospora nodorum</name>
    <dbReference type="NCBI Taxonomy" id="321614"/>
    <lineage>
        <taxon>Eukaryota</taxon>
        <taxon>Fungi</taxon>
        <taxon>Dikarya</taxon>
        <taxon>Ascomycota</taxon>
        <taxon>Pezizomycotina</taxon>
        <taxon>Dothideomycetes</taxon>
        <taxon>Pleosporomycetidae</taxon>
        <taxon>Pleosporales</taxon>
        <taxon>Pleosporineae</taxon>
        <taxon>Phaeosphaeriaceae</taxon>
        <taxon>Parastagonospora</taxon>
    </lineage>
</organism>
<name>A0A7U2I848_PHANO</name>
<dbReference type="AlphaFoldDB" id="A0A7U2I848"/>
<sequence length="74" mass="8554">MKLAGKLPCLIQPSSFYRTNLFIQVQNIIHNPSHPSPPSPTHLHTVNPYINFILLPLALFHRCKHIGRFWEPSQ</sequence>
<dbReference type="EMBL" id="CP069037">
    <property type="protein sequence ID" value="QRD03663.1"/>
    <property type="molecule type" value="Genomic_DNA"/>
</dbReference>
<protein>
    <submittedName>
        <fullName evidence="1">Uncharacterized protein</fullName>
    </submittedName>
</protein>
<gene>
    <name evidence="1" type="ORF">JI435_420050</name>
</gene>
<evidence type="ECO:0000313" key="1">
    <source>
        <dbReference type="EMBL" id="QRD03663.1"/>
    </source>
</evidence>
<accession>A0A7U2I848</accession>